<sequence length="198" mass="22528">MFHSNANNLQTLNSEVLSFLRQFQSNPFRYLFESDIQGELFTRLRHAIPDVLRIAGGGNPLNEYDISIVNSEYLSRLDIALLDVEKAPFHPVRNHKGFDVHLYDCPVFVGIEIKFRKLGDNMGLQSCLRDTAKLRNLSIPTPVILGFIQAESDVRSFFKNAPENVHFREVNIDAALGVINIISPKRRWIVTENTIDCG</sequence>
<protein>
    <submittedName>
        <fullName evidence="1">Uncharacterized protein</fullName>
    </submittedName>
</protein>
<accession>A0A4Y8WAI4</accession>
<dbReference type="OrthoDB" id="9821142at2"/>
<dbReference type="Proteomes" id="UP000297753">
    <property type="component" value="Unassembled WGS sequence"/>
</dbReference>
<dbReference type="AlphaFoldDB" id="A0A4Y8WAI4"/>
<comment type="caution">
    <text evidence="1">The sequence shown here is derived from an EMBL/GenBank/DDBJ whole genome shotgun (WGS) entry which is preliminary data.</text>
</comment>
<gene>
    <name evidence="1" type="ORF">ELS82_21015</name>
</gene>
<keyword evidence="2" id="KW-1185">Reference proteome</keyword>
<proteinExistence type="predicted"/>
<name>A0A4Y8WAI4_9VIBR</name>
<dbReference type="EMBL" id="SATR01000051">
    <property type="protein sequence ID" value="TFH89656.1"/>
    <property type="molecule type" value="Genomic_DNA"/>
</dbReference>
<evidence type="ECO:0000313" key="2">
    <source>
        <dbReference type="Proteomes" id="UP000297753"/>
    </source>
</evidence>
<organism evidence="1 2">
    <name type="scientific">Vibrio ouci</name>
    <dbReference type="NCBI Taxonomy" id="2499078"/>
    <lineage>
        <taxon>Bacteria</taxon>
        <taxon>Pseudomonadati</taxon>
        <taxon>Pseudomonadota</taxon>
        <taxon>Gammaproteobacteria</taxon>
        <taxon>Vibrionales</taxon>
        <taxon>Vibrionaceae</taxon>
        <taxon>Vibrio</taxon>
    </lineage>
</organism>
<reference evidence="1 2" key="1">
    <citation type="submission" date="2019-01" db="EMBL/GenBank/DDBJ databases">
        <title>Vibrio BEI176 sp. nov, a marine bacterium isolated from China: eastern marignal seas.</title>
        <authorList>
            <person name="Li B."/>
        </authorList>
    </citation>
    <scope>NUCLEOTIDE SEQUENCE [LARGE SCALE GENOMIC DNA]</scope>
    <source>
        <strain evidence="1 2">BEI176</strain>
    </source>
</reference>
<dbReference type="RefSeq" id="WP_134837209.1">
    <property type="nucleotide sequence ID" value="NZ_SATR01000051.1"/>
</dbReference>
<evidence type="ECO:0000313" key="1">
    <source>
        <dbReference type="EMBL" id="TFH89656.1"/>
    </source>
</evidence>